<evidence type="ECO:0000256" key="5">
    <source>
        <dbReference type="SAM" id="MobiDB-lite"/>
    </source>
</evidence>
<evidence type="ECO:0000256" key="4">
    <source>
        <dbReference type="RuleBase" id="RU362027"/>
    </source>
</evidence>
<comment type="pathway">
    <text evidence="1 4">Glycan metabolism; pectin biosynthesis.</text>
</comment>
<comment type="caution">
    <text evidence="6">The sequence shown here is derived from an EMBL/GenBank/DDBJ whole genome shotgun (WGS) entry which is preliminary data.</text>
</comment>
<dbReference type="Proteomes" id="UP001054889">
    <property type="component" value="Unassembled WGS sequence"/>
</dbReference>
<evidence type="ECO:0000313" key="6">
    <source>
        <dbReference type="EMBL" id="GJN08676.1"/>
    </source>
</evidence>
<keyword evidence="3 4" id="KW-0808">Transferase</keyword>
<dbReference type="GO" id="GO:0000139">
    <property type="term" value="C:Golgi membrane"/>
    <property type="evidence" value="ECO:0007669"/>
    <property type="project" value="UniProtKB-SubCell"/>
</dbReference>
<dbReference type="Pfam" id="PF01501">
    <property type="entry name" value="Glyco_transf_8"/>
    <property type="match status" value="1"/>
</dbReference>
<keyword evidence="4" id="KW-0812">Transmembrane</keyword>
<feature type="transmembrane region" description="Helical" evidence="4">
    <location>
        <begin position="48"/>
        <end position="74"/>
    </location>
</feature>
<sequence>MRSITISSSNGIVDSMKVRVAPQPPPPPPPLAGRRGGGGGGSWWGSGWYWRAVAFPAVIALGCLLPFAFILAAVPALEAGGSKCSSIDCLGRRIGPSFLGRQGDDSTRLVQDLYRIFDQVNNQEFSSDTKLPESFRDFLLEMKDNHYDARTFAVRLKATMENMDKEVKRSRLAEQLYKHYAATAIPKGIHCLSLRLTDEYSSNAHARKQLPPPELLPSLSDNSFQHYILASDNILAASVVVSSTVQSSSVPEKVVFHVITDKKTYPGMHSWFALNPVSPAIVELFPNLDKVVFLDDDIVVQRDLSPLWEINLEGKVNGAVETCTGEDSWVMSKRFRTYFNFSHPVIARSLDPDECAWAYGMNIFDLAAWRKTNIRDTYHFWLKENLKSGLTLWKFGTLPPALVAFRGHVHGIDPSWHMLGLGYQEKTDVERARRAAVIHYNGQCKPWLDIAFKNLQPFWTKYVNYSNDFVRNCHILEPQYGKE</sequence>
<dbReference type="AlphaFoldDB" id="A0AAV5DEK1"/>
<keyword evidence="7" id="KW-1185">Reference proteome</keyword>
<organism evidence="6 7">
    <name type="scientific">Eleusine coracana subsp. coracana</name>
    <dbReference type="NCBI Taxonomy" id="191504"/>
    <lineage>
        <taxon>Eukaryota</taxon>
        <taxon>Viridiplantae</taxon>
        <taxon>Streptophyta</taxon>
        <taxon>Embryophyta</taxon>
        <taxon>Tracheophyta</taxon>
        <taxon>Spermatophyta</taxon>
        <taxon>Magnoliopsida</taxon>
        <taxon>Liliopsida</taxon>
        <taxon>Poales</taxon>
        <taxon>Poaceae</taxon>
        <taxon>PACMAD clade</taxon>
        <taxon>Chloridoideae</taxon>
        <taxon>Cynodonteae</taxon>
        <taxon>Eleusininae</taxon>
        <taxon>Eleusine</taxon>
    </lineage>
</organism>
<keyword evidence="4" id="KW-0472">Membrane</keyword>
<keyword evidence="3 4" id="KW-0328">Glycosyltransferase</keyword>
<protein>
    <recommendedName>
        <fullName evidence="4">Hexosyltransferase</fullName>
        <ecNumber evidence="4">2.4.1.-</ecNumber>
    </recommendedName>
</protein>
<evidence type="ECO:0000256" key="2">
    <source>
        <dbReference type="ARBA" id="ARBA00006351"/>
    </source>
</evidence>
<dbReference type="GO" id="GO:0071555">
    <property type="term" value="P:cell wall organization"/>
    <property type="evidence" value="ECO:0007669"/>
    <property type="project" value="UniProtKB-KW"/>
</dbReference>
<feature type="compositionally biased region" description="Pro residues" evidence="5">
    <location>
        <begin position="22"/>
        <end position="31"/>
    </location>
</feature>
<evidence type="ECO:0000256" key="1">
    <source>
        <dbReference type="ARBA" id="ARBA00004877"/>
    </source>
</evidence>
<evidence type="ECO:0000313" key="7">
    <source>
        <dbReference type="Proteomes" id="UP001054889"/>
    </source>
</evidence>
<feature type="region of interest" description="Disordered" evidence="5">
    <location>
        <begin position="18"/>
        <end position="38"/>
    </location>
</feature>
<reference evidence="6" key="2">
    <citation type="submission" date="2021-12" db="EMBL/GenBank/DDBJ databases">
        <title>Resequencing data analysis of finger millet.</title>
        <authorList>
            <person name="Hatakeyama M."/>
            <person name="Aluri S."/>
            <person name="Balachadran M.T."/>
            <person name="Sivarajan S.R."/>
            <person name="Poveda L."/>
            <person name="Shimizu-Inatsugi R."/>
            <person name="Schlapbach R."/>
            <person name="Sreeman S.M."/>
            <person name="Shimizu K.K."/>
        </authorList>
    </citation>
    <scope>NUCLEOTIDE SEQUENCE</scope>
</reference>
<dbReference type="EC" id="2.4.1.-" evidence="4"/>
<dbReference type="EMBL" id="BQKI01000015">
    <property type="protein sequence ID" value="GJN08676.1"/>
    <property type="molecule type" value="Genomic_DNA"/>
</dbReference>
<name>A0AAV5DEK1_ELECO</name>
<gene>
    <name evidence="6" type="primary">ga26625</name>
    <name evidence="6" type="ORF">PR202_ga26625</name>
</gene>
<dbReference type="SUPFAM" id="SSF53448">
    <property type="entry name" value="Nucleotide-diphospho-sugar transferases"/>
    <property type="match status" value="1"/>
</dbReference>
<dbReference type="PANTHER" id="PTHR32116:SF27">
    <property type="entry name" value="GALACTURONOSYLTRANSFERASE 13-RELATED"/>
    <property type="match status" value="1"/>
</dbReference>
<evidence type="ECO:0000256" key="3">
    <source>
        <dbReference type="ARBA" id="ARBA00022676"/>
    </source>
</evidence>
<dbReference type="GO" id="GO:0047262">
    <property type="term" value="F:polygalacturonate 4-alpha-galacturonosyltransferase activity"/>
    <property type="evidence" value="ECO:0007669"/>
    <property type="project" value="InterPro"/>
</dbReference>
<keyword evidence="4" id="KW-0333">Golgi apparatus</keyword>
<dbReference type="PANTHER" id="PTHR32116">
    <property type="entry name" value="GALACTURONOSYLTRANSFERASE 4-RELATED"/>
    <property type="match status" value="1"/>
</dbReference>
<keyword evidence="4" id="KW-0961">Cell wall biogenesis/degradation</keyword>
<comment type="similarity">
    <text evidence="2 4">Belongs to the glycosyltransferase 8 family.</text>
</comment>
<accession>A0AAV5DEK1</accession>
<reference evidence="6" key="1">
    <citation type="journal article" date="2018" name="DNA Res.">
        <title>Multiple hybrid de novo genome assembly of finger millet, an orphan allotetraploid crop.</title>
        <authorList>
            <person name="Hatakeyama M."/>
            <person name="Aluri S."/>
            <person name="Balachadran M.T."/>
            <person name="Sivarajan S.R."/>
            <person name="Patrignani A."/>
            <person name="Gruter S."/>
            <person name="Poveda L."/>
            <person name="Shimizu-Inatsugi R."/>
            <person name="Baeten J."/>
            <person name="Francoijs K.J."/>
            <person name="Nataraja K.N."/>
            <person name="Reddy Y.A.N."/>
            <person name="Phadnis S."/>
            <person name="Ravikumar R.L."/>
            <person name="Schlapbach R."/>
            <person name="Sreeman S.M."/>
            <person name="Shimizu K.K."/>
        </authorList>
    </citation>
    <scope>NUCLEOTIDE SEQUENCE</scope>
</reference>
<dbReference type="InterPro" id="IPR029044">
    <property type="entry name" value="Nucleotide-diphossugar_trans"/>
</dbReference>
<dbReference type="Gene3D" id="3.90.550.10">
    <property type="entry name" value="Spore Coat Polysaccharide Biosynthesis Protein SpsA, Chain A"/>
    <property type="match status" value="1"/>
</dbReference>
<comment type="subcellular location">
    <subcellularLocation>
        <location evidence="4">Golgi apparatus membrane</location>
        <topology evidence="4">Single-pass type II membrane protein</topology>
    </subcellularLocation>
</comment>
<proteinExistence type="inferred from homology"/>
<dbReference type="InterPro" id="IPR029993">
    <property type="entry name" value="GAUT"/>
</dbReference>
<dbReference type="InterPro" id="IPR002495">
    <property type="entry name" value="Glyco_trans_8"/>
</dbReference>
<keyword evidence="4" id="KW-1133">Transmembrane helix</keyword>